<reference evidence="2 3" key="1">
    <citation type="submission" date="2017-05" db="EMBL/GenBank/DDBJ databases">
        <title>Full genome sequence of Pseudorhodoplanes sinuspersici.</title>
        <authorList>
            <person name="Dastgheib S.M.M."/>
            <person name="Shavandi M."/>
            <person name="Tirandaz H."/>
        </authorList>
    </citation>
    <scope>NUCLEOTIDE SEQUENCE [LARGE SCALE GENOMIC DNA]</scope>
    <source>
        <strain evidence="2 3">RIPI110</strain>
    </source>
</reference>
<dbReference type="GO" id="GO:0051920">
    <property type="term" value="F:peroxiredoxin activity"/>
    <property type="evidence" value="ECO:0007669"/>
    <property type="project" value="InterPro"/>
</dbReference>
<dbReference type="Pfam" id="PF02627">
    <property type="entry name" value="CMD"/>
    <property type="match status" value="1"/>
</dbReference>
<evidence type="ECO:0000313" key="3">
    <source>
        <dbReference type="Proteomes" id="UP000194137"/>
    </source>
</evidence>
<dbReference type="OrthoDB" id="9801997at2"/>
<dbReference type="STRING" id="1235591.CAK95_16165"/>
<dbReference type="AlphaFoldDB" id="A0A1W6ZSX0"/>
<protein>
    <submittedName>
        <fullName evidence="2">Uncharacterized protein</fullName>
    </submittedName>
</protein>
<dbReference type="Gene3D" id="1.20.1290.10">
    <property type="entry name" value="AhpD-like"/>
    <property type="match status" value="1"/>
</dbReference>
<dbReference type="SUPFAM" id="SSF69118">
    <property type="entry name" value="AhpD-like"/>
    <property type="match status" value="1"/>
</dbReference>
<dbReference type="Proteomes" id="UP000194137">
    <property type="component" value="Chromosome"/>
</dbReference>
<dbReference type="PANTHER" id="PTHR35446:SF2">
    <property type="entry name" value="CARBOXYMUCONOLACTONE DECARBOXYLASE-LIKE DOMAIN-CONTAINING PROTEIN"/>
    <property type="match status" value="1"/>
</dbReference>
<feature type="region of interest" description="Disordered" evidence="1">
    <location>
        <begin position="174"/>
        <end position="195"/>
    </location>
</feature>
<accession>A0A1W6ZSX0</accession>
<feature type="compositionally biased region" description="Basic residues" evidence="1">
    <location>
        <begin position="174"/>
        <end position="185"/>
    </location>
</feature>
<proteinExistence type="predicted"/>
<organism evidence="2 3">
    <name type="scientific">Pseudorhodoplanes sinuspersici</name>
    <dbReference type="NCBI Taxonomy" id="1235591"/>
    <lineage>
        <taxon>Bacteria</taxon>
        <taxon>Pseudomonadati</taxon>
        <taxon>Pseudomonadota</taxon>
        <taxon>Alphaproteobacteria</taxon>
        <taxon>Hyphomicrobiales</taxon>
        <taxon>Pseudorhodoplanes</taxon>
    </lineage>
</organism>
<name>A0A1W6ZSX0_9HYPH</name>
<dbReference type="InterPro" id="IPR003779">
    <property type="entry name" value="CMD-like"/>
</dbReference>
<dbReference type="PANTHER" id="PTHR35446">
    <property type="entry name" value="SI:CH211-175M2.5"/>
    <property type="match status" value="1"/>
</dbReference>
<keyword evidence="3" id="KW-1185">Reference proteome</keyword>
<dbReference type="KEGG" id="psin:CAK95_16165"/>
<evidence type="ECO:0000256" key="1">
    <source>
        <dbReference type="SAM" id="MobiDB-lite"/>
    </source>
</evidence>
<dbReference type="RefSeq" id="WP_086088838.1">
    <property type="nucleotide sequence ID" value="NZ_CP021112.1"/>
</dbReference>
<feature type="compositionally biased region" description="Basic and acidic residues" evidence="1">
    <location>
        <begin position="186"/>
        <end position="195"/>
    </location>
</feature>
<dbReference type="EMBL" id="CP021112">
    <property type="protein sequence ID" value="ARQ00443.1"/>
    <property type="molecule type" value="Genomic_DNA"/>
</dbReference>
<sequence length="195" mass="22071">MSDDTYQDRQNLEFFQWPELAKAFQQLAELVMVSPNNLPKQLRGEIFTMASIAGGCQHCQAHGAYTLNLLGVDPERIRDIWTFEHSQAFSEAEKAALRLARDGASVPSMVEPMHFAALRKNYSDRQIVEMLAVISLAGWFNRWNNAIATVTDQESVDWAQDNLKAVGWTLGKHAGKAHEQRRKHPRSGDKDGIEY</sequence>
<evidence type="ECO:0000313" key="2">
    <source>
        <dbReference type="EMBL" id="ARQ00443.1"/>
    </source>
</evidence>
<dbReference type="InterPro" id="IPR029032">
    <property type="entry name" value="AhpD-like"/>
</dbReference>
<gene>
    <name evidence="2" type="ORF">CAK95_16165</name>
</gene>